<name>A0ABS1LEU2_9MICO</name>
<reference evidence="3 4" key="1">
    <citation type="journal article" date="2021" name="Arch. Microbiol.">
        <title>Myceligenerans indicum sp. nov., an actinobacterium isolated from mangrove sediment of Sundarbans, India.</title>
        <authorList>
            <person name="Asha K."/>
            <person name="Bhadury P."/>
        </authorList>
    </citation>
    <scope>NUCLEOTIDE SEQUENCE [LARGE SCALE GENOMIC DNA]</scope>
    <source>
        <strain evidence="3 4">I2</strain>
    </source>
</reference>
<evidence type="ECO:0008006" key="5">
    <source>
        <dbReference type="Google" id="ProtNLM"/>
    </source>
</evidence>
<sequence length="447" mass="44729">MSAPTRGRAVSRFGPARRPRPETRPRPGTRSRATGRPRTVDAETDGDVTRRVETVADGISGVLSAVQAAMLSLAVVVLPAFLARIASTASGSGTGDGQTWRTPAEIASAIWLLGHGVPVTASGATVTLVPLGLTALAVFACNVTARHAARASLRTWIAATVAYATVATTVAAAVPGVAGWSLLVVPPAGALVGGLGFGLGTLARAGAPTPAELGDRLDHLARGWCPPTLRLGARAGLVATGLLAGLAALLVGVWAVAGRATSSDIIRGLDPGWTGGIVLAVAQLTLLPDLVLWAMAWLSGTGFAVGSGTSFTPFGADPGPLPAVPLLAALPGQDWTGSFAYVVPLSVVACGAVAGWFAWRRLEPGLLRWYDVAVVLGGLAGVAGLLVGLLQAAASGAVGAARLSDVGATPWLTALLTAGEMVVGAAAVLLPHHLASRPRGGTAAPGT</sequence>
<keyword evidence="2" id="KW-0812">Transmembrane</keyword>
<dbReference type="RefSeq" id="WP_201844570.1">
    <property type="nucleotide sequence ID" value="NZ_JABBYC010000001.1"/>
</dbReference>
<feature type="transmembrane region" description="Helical" evidence="2">
    <location>
        <begin position="339"/>
        <end position="357"/>
    </location>
</feature>
<evidence type="ECO:0000313" key="4">
    <source>
        <dbReference type="Proteomes" id="UP000675409"/>
    </source>
</evidence>
<dbReference type="Pfam" id="PF19877">
    <property type="entry name" value="DUF6350"/>
    <property type="match status" value="1"/>
</dbReference>
<feature type="transmembrane region" description="Helical" evidence="2">
    <location>
        <begin position="59"/>
        <end position="82"/>
    </location>
</feature>
<gene>
    <name evidence="3" type="ORF">HGK34_00305</name>
</gene>
<feature type="transmembrane region" description="Helical" evidence="2">
    <location>
        <begin position="411"/>
        <end position="430"/>
    </location>
</feature>
<feature type="transmembrane region" description="Helical" evidence="2">
    <location>
        <begin position="369"/>
        <end position="391"/>
    </location>
</feature>
<organism evidence="3 4">
    <name type="scientific">Myceligenerans indicum</name>
    <dbReference type="NCBI Taxonomy" id="2593663"/>
    <lineage>
        <taxon>Bacteria</taxon>
        <taxon>Bacillati</taxon>
        <taxon>Actinomycetota</taxon>
        <taxon>Actinomycetes</taxon>
        <taxon>Micrococcales</taxon>
        <taxon>Promicromonosporaceae</taxon>
        <taxon>Myceligenerans</taxon>
    </lineage>
</organism>
<evidence type="ECO:0000256" key="2">
    <source>
        <dbReference type="SAM" id="Phobius"/>
    </source>
</evidence>
<dbReference type="Proteomes" id="UP000675409">
    <property type="component" value="Unassembled WGS sequence"/>
</dbReference>
<feature type="region of interest" description="Disordered" evidence="1">
    <location>
        <begin position="1"/>
        <end position="48"/>
    </location>
</feature>
<feature type="transmembrane region" description="Helical" evidence="2">
    <location>
        <begin position="121"/>
        <end position="143"/>
    </location>
</feature>
<dbReference type="EMBL" id="JABBYC010000001">
    <property type="protein sequence ID" value="MBL0884734.1"/>
    <property type="molecule type" value="Genomic_DNA"/>
</dbReference>
<feature type="transmembrane region" description="Helical" evidence="2">
    <location>
        <begin position="277"/>
        <end position="298"/>
    </location>
</feature>
<keyword evidence="2" id="KW-1133">Transmembrane helix</keyword>
<dbReference type="InterPro" id="IPR045931">
    <property type="entry name" value="DUF6350"/>
</dbReference>
<feature type="transmembrane region" description="Helical" evidence="2">
    <location>
        <begin position="236"/>
        <end position="257"/>
    </location>
</feature>
<proteinExistence type="predicted"/>
<feature type="transmembrane region" description="Helical" evidence="2">
    <location>
        <begin position="155"/>
        <end position="178"/>
    </location>
</feature>
<comment type="caution">
    <text evidence="3">The sequence shown here is derived from an EMBL/GenBank/DDBJ whole genome shotgun (WGS) entry which is preliminary data.</text>
</comment>
<accession>A0ABS1LEU2</accession>
<evidence type="ECO:0000313" key="3">
    <source>
        <dbReference type="EMBL" id="MBL0884734.1"/>
    </source>
</evidence>
<keyword evidence="4" id="KW-1185">Reference proteome</keyword>
<evidence type="ECO:0000256" key="1">
    <source>
        <dbReference type="SAM" id="MobiDB-lite"/>
    </source>
</evidence>
<keyword evidence="2" id="KW-0472">Membrane</keyword>
<protein>
    <recommendedName>
        <fullName evidence="5">Integral membrane protein</fullName>
    </recommendedName>
</protein>